<dbReference type="EMBL" id="CP072110">
    <property type="protein sequence ID" value="QTH65197.1"/>
    <property type="molecule type" value="Genomic_DNA"/>
</dbReference>
<name>A0A975DDK8_9GAMM</name>
<dbReference type="KEGG" id="psym:J1N51_07125"/>
<feature type="transmembrane region" description="Helical" evidence="13">
    <location>
        <begin position="163"/>
        <end position="181"/>
    </location>
</feature>
<dbReference type="InterPro" id="IPR005661">
    <property type="entry name" value="OadB_MmdB"/>
</dbReference>
<evidence type="ECO:0000256" key="4">
    <source>
        <dbReference type="ARBA" id="ARBA00010924"/>
    </source>
</evidence>
<dbReference type="GO" id="GO:0006814">
    <property type="term" value="P:sodium ion transport"/>
    <property type="evidence" value="ECO:0007669"/>
    <property type="project" value="UniProtKB-UniRule"/>
</dbReference>
<keyword evidence="9 13" id="KW-1133">Transmembrane helix</keyword>
<evidence type="ECO:0000256" key="5">
    <source>
        <dbReference type="ARBA" id="ARBA00011869"/>
    </source>
</evidence>
<gene>
    <name evidence="14" type="ORF">J1N51_07125</name>
</gene>
<keyword evidence="15" id="KW-1185">Reference proteome</keyword>
<keyword evidence="8" id="KW-1278">Translocase</keyword>
<dbReference type="GO" id="GO:0005886">
    <property type="term" value="C:plasma membrane"/>
    <property type="evidence" value="ECO:0007669"/>
    <property type="project" value="UniProtKB-SubCell"/>
</dbReference>
<evidence type="ECO:0000313" key="15">
    <source>
        <dbReference type="Proteomes" id="UP000682739"/>
    </source>
</evidence>
<comment type="catalytic activity">
    <reaction evidence="11 12">
        <text>oxaloacetate + 2 Na(+)(in) + H(+) = pyruvate + 2 Na(+)(out) + CO2</text>
        <dbReference type="Rhea" id="RHEA:57724"/>
        <dbReference type="ChEBI" id="CHEBI:15361"/>
        <dbReference type="ChEBI" id="CHEBI:15378"/>
        <dbReference type="ChEBI" id="CHEBI:16452"/>
        <dbReference type="ChEBI" id="CHEBI:16526"/>
        <dbReference type="ChEBI" id="CHEBI:29101"/>
        <dbReference type="EC" id="7.2.4.2"/>
    </reaction>
</comment>
<dbReference type="RefSeq" id="WP_208833232.1">
    <property type="nucleotide sequence ID" value="NZ_CP072110.1"/>
</dbReference>
<comment type="function">
    <text evidence="2 12">Catalyzes the decarboxylation of oxaloacetate coupled to Na(+) translocation.</text>
</comment>
<comment type="cofactor">
    <cofactor evidence="1">
        <name>Na(+)</name>
        <dbReference type="ChEBI" id="CHEBI:29101"/>
    </cofactor>
</comment>
<dbReference type="GO" id="GO:0015451">
    <property type="term" value="F:decarboxylation-driven active transmembrane transporter activity"/>
    <property type="evidence" value="ECO:0007669"/>
    <property type="project" value="UniProtKB-EC"/>
</dbReference>
<evidence type="ECO:0000256" key="8">
    <source>
        <dbReference type="ARBA" id="ARBA00022967"/>
    </source>
</evidence>
<evidence type="ECO:0000256" key="10">
    <source>
        <dbReference type="ARBA" id="ARBA00023136"/>
    </source>
</evidence>
<dbReference type="NCBIfam" id="TIGR01109">
    <property type="entry name" value="Na_pump_decarbB"/>
    <property type="match status" value="1"/>
</dbReference>
<feature type="transmembrane region" description="Helical" evidence="13">
    <location>
        <begin position="258"/>
        <end position="274"/>
    </location>
</feature>
<evidence type="ECO:0000256" key="6">
    <source>
        <dbReference type="ARBA" id="ARBA00022475"/>
    </source>
</evidence>
<feature type="transmembrane region" description="Helical" evidence="13">
    <location>
        <begin position="211"/>
        <end position="237"/>
    </location>
</feature>
<evidence type="ECO:0000313" key="14">
    <source>
        <dbReference type="EMBL" id="QTH65197.1"/>
    </source>
</evidence>
<keyword evidence="12" id="KW-0406">Ion transport</keyword>
<feature type="transmembrane region" description="Helical" evidence="13">
    <location>
        <begin position="42"/>
        <end position="61"/>
    </location>
</feature>
<evidence type="ECO:0000256" key="7">
    <source>
        <dbReference type="ARBA" id="ARBA00022692"/>
    </source>
</evidence>
<dbReference type="PANTHER" id="PTHR35806">
    <property type="entry name" value="OXALOACETATE DECARBOXYLASE BETA CHAIN 2"/>
    <property type="match status" value="1"/>
</dbReference>
<reference evidence="14" key="1">
    <citation type="submission" date="2021-03" db="EMBL/GenBank/DDBJ databases">
        <title>Description of Psychrosphaera ytuae sp. nov. isolated from deep sea sediment of South China Sea.</title>
        <authorList>
            <person name="Zhang J."/>
            <person name="Xu X.-D."/>
        </authorList>
    </citation>
    <scope>NUCLEOTIDE SEQUENCE</scope>
    <source>
        <strain evidence="14">MTZ26</strain>
    </source>
</reference>
<evidence type="ECO:0000256" key="1">
    <source>
        <dbReference type="ARBA" id="ARBA00001959"/>
    </source>
</evidence>
<organism evidence="14 15">
    <name type="scientific">Psychrosphaera ytuae</name>
    <dbReference type="NCBI Taxonomy" id="2820710"/>
    <lineage>
        <taxon>Bacteria</taxon>
        <taxon>Pseudomonadati</taxon>
        <taxon>Pseudomonadota</taxon>
        <taxon>Gammaproteobacteria</taxon>
        <taxon>Alteromonadales</taxon>
        <taxon>Pseudoalteromonadaceae</taxon>
        <taxon>Psychrosphaera</taxon>
    </lineage>
</organism>
<evidence type="ECO:0000256" key="2">
    <source>
        <dbReference type="ARBA" id="ARBA00003002"/>
    </source>
</evidence>
<keyword evidence="10 12" id="KW-0472">Membrane</keyword>
<dbReference type="AlphaFoldDB" id="A0A975DDK8"/>
<feature type="transmembrane region" description="Helical" evidence="13">
    <location>
        <begin position="12"/>
        <end position="35"/>
    </location>
</feature>
<dbReference type="PIRSF" id="PIRSF015658">
    <property type="entry name" value="MmdB_OadB"/>
    <property type="match status" value="1"/>
</dbReference>
<accession>A0A975DDK8</accession>
<keyword evidence="6 12" id="KW-1003">Cell membrane</keyword>
<dbReference type="PANTHER" id="PTHR35806:SF1">
    <property type="entry name" value="OXALOACETATE DECARBOXYLASE BETA CHAIN 2"/>
    <property type="match status" value="1"/>
</dbReference>
<dbReference type="EC" id="7.2.4.2" evidence="12"/>
<dbReference type="GO" id="GO:0016829">
    <property type="term" value="F:lyase activity"/>
    <property type="evidence" value="ECO:0007669"/>
    <property type="project" value="InterPro"/>
</dbReference>
<evidence type="ECO:0000256" key="11">
    <source>
        <dbReference type="ARBA" id="ARBA00048176"/>
    </source>
</evidence>
<feature type="transmembrane region" description="Helical" evidence="13">
    <location>
        <begin position="356"/>
        <end position="375"/>
    </location>
</feature>
<evidence type="ECO:0000256" key="3">
    <source>
        <dbReference type="ARBA" id="ARBA00004651"/>
    </source>
</evidence>
<dbReference type="Proteomes" id="UP000682739">
    <property type="component" value="Chromosome"/>
</dbReference>
<proteinExistence type="inferred from homology"/>
<keyword evidence="12" id="KW-0915">Sodium</keyword>
<evidence type="ECO:0000256" key="12">
    <source>
        <dbReference type="PIRNR" id="PIRNR015658"/>
    </source>
</evidence>
<comment type="similarity">
    <text evidence="4 12">Belongs to the GcdB/MmdB/OadB family.</text>
</comment>
<evidence type="ECO:0000256" key="13">
    <source>
        <dbReference type="SAM" id="Phobius"/>
    </source>
</evidence>
<sequence>MEGLMTLWQSTALANFQSGQVIMMLVGGLLLFLAIKKGFEPLLLLPIGFGAILANIPLGGFTEEGGVLYYIYYIGIETGVFPLLIFMGVGAMTDFSALIANPKMLLLGAAAQFGIFATLFGAILLNLIPGFNFTLQDASAIAIIGGADGPTAIFLASKLAPELLGAIAVAAYSYMALVPIIQPPIMKALTTPEQRQIKMEQLRTVSQREKILFPLAVLFLTILFLPAATPLVGMFCLGNLMKECGVVDRLSKTAQNELINIVTIFLGLAVGSKLNAEDFLSVETLGILALGAVAFGVGTASGVIMAKIMGKFSSKPINPLLGAAGVSAVPMAARVVNKVGLEANPHNFLLMHAMGPNVAGVLGSAVAAGILLALVGG</sequence>
<keyword evidence="12" id="KW-0813">Transport</keyword>
<keyword evidence="12" id="KW-0739">Sodium transport</keyword>
<comment type="subunit">
    <text evidence="5 12">Heterotrimer of an alpha, a beta and a gamma subunit.</text>
</comment>
<feature type="transmembrane region" description="Helical" evidence="13">
    <location>
        <begin position="67"/>
        <end position="92"/>
    </location>
</feature>
<dbReference type="Pfam" id="PF03977">
    <property type="entry name" value="OAD_beta"/>
    <property type="match status" value="1"/>
</dbReference>
<keyword evidence="7 13" id="KW-0812">Transmembrane</keyword>
<feature type="transmembrane region" description="Helical" evidence="13">
    <location>
        <begin position="104"/>
        <end position="128"/>
    </location>
</feature>
<protein>
    <recommendedName>
        <fullName evidence="12">Oxaloacetate decarboxylase beta chain</fullName>
        <ecNumber evidence="12">7.2.4.2</ecNumber>
    </recommendedName>
</protein>
<evidence type="ECO:0000256" key="9">
    <source>
        <dbReference type="ARBA" id="ARBA00022989"/>
    </source>
</evidence>
<feature type="transmembrane region" description="Helical" evidence="13">
    <location>
        <begin position="286"/>
        <end position="305"/>
    </location>
</feature>
<comment type="subcellular location">
    <subcellularLocation>
        <location evidence="3">Cell membrane</location>
        <topology evidence="3">Multi-pass membrane protein</topology>
    </subcellularLocation>
</comment>